<dbReference type="WBParaSite" id="SBAD_0000572301-mRNA-1">
    <property type="protein sequence ID" value="SBAD_0000572301-mRNA-1"/>
    <property type="gene ID" value="SBAD_0000572301"/>
</dbReference>
<dbReference type="GO" id="GO:0016887">
    <property type="term" value="F:ATP hydrolysis activity"/>
    <property type="evidence" value="ECO:0007669"/>
    <property type="project" value="TreeGrafter"/>
</dbReference>
<dbReference type="SMART" id="SM01086">
    <property type="entry name" value="ClpB_D2-small"/>
    <property type="match status" value="1"/>
</dbReference>
<feature type="domain" description="Clp ATPase C-terminal" evidence="3">
    <location>
        <begin position="75"/>
        <end position="164"/>
    </location>
</feature>
<evidence type="ECO:0000313" key="5">
    <source>
        <dbReference type="Proteomes" id="UP000270296"/>
    </source>
</evidence>
<dbReference type="PANTHER" id="PTHR11638">
    <property type="entry name" value="ATP-DEPENDENT CLP PROTEASE"/>
    <property type="match status" value="1"/>
</dbReference>
<sequence length="211" mass="24404">MTSNLAAEEIADHAVNLRQEALRINRGKINGSIDEVNILENVNISKNFQENVVQPILKRDEFLGRITEMVYFLPFTRPELLQLVTKELEFWKRTAKEKHKIDLEWDNDVLDYLADGYNIRYGARSIKHEVEKRVVNKLAAAHERSLISDGCKVRLHIKASQNQDEQKDKATANRSGYVIELEIVEQPKEKERSKILGIPLPEKFLQSVRSL</sequence>
<evidence type="ECO:0000259" key="3">
    <source>
        <dbReference type="SMART" id="SM01086"/>
    </source>
</evidence>
<name>A0A183IPF4_9BILA</name>
<dbReference type="InterPro" id="IPR027417">
    <property type="entry name" value="P-loop_NTPase"/>
</dbReference>
<dbReference type="EMBL" id="UZAM01009035">
    <property type="protein sequence ID" value="VDP07417.1"/>
    <property type="molecule type" value="Genomic_DNA"/>
</dbReference>
<evidence type="ECO:0000313" key="4">
    <source>
        <dbReference type="EMBL" id="VDP07417.1"/>
    </source>
</evidence>
<reference evidence="4 5" key="2">
    <citation type="submission" date="2018-11" db="EMBL/GenBank/DDBJ databases">
        <authorList>
            <consortium name="Pathogen Informatics"/>
        </authorList>
    </citation>
    <scope>NUCLEOTIDE SEQUENCE [LARGE SCALE GENOMIC DNA]</scope>
</reference>
<dbReference type="GO" id="GO:0005739">
    <property type="term" value="C:mitochondrion"/>
    <property type="evidence" value="ECO:0007669"/>
    <property type="project" value="TreeGrafter"/>
</dbReference>
<evidence type="ECO:0000256" key="2">
    <source>
        <dbReference type="ARBA" id="ARBA00022840"/>
    </source>
</evidence>
<keyword evidence="2" id="KW-0067">ATP-binding</keyword>
<dbReference type="InterPro" id="IPR019489">
    <property type="entry name" value="Clp_ATPase_C"/>
</dbReference>
<dbReference type="Proteomes" id="UP000270296">
    <property type="component" value="Unassembled WGS sequence"/>
</dbReference>
<keyword evidence="1" id="KW-0547">Nucleotide-binding</keyword>
<dbReference type="OrthoDB" id="47330at2759"/>
<dbReference type="GO" id="GO:0034605">
    <property type="term" value="P:cellular response to heat"/>
    <property type="evidence" value="ECO:0007669"/>
    <property type="project" value="TreeGrafter"/>
</dbReference>
<dbReference type="AlphaFoldDB" id="A0A183IPF4"/>
<gene>
    <name evidence="4" type="ORF">SBAD_LOCUS5501</name>
</gene>
<evidence type="ECO:0000256" key="1">
    <source>
        <dbReference type="ARBA" id="ARBA00022741"/>
    </source>
</evidence>
<reference evidence="6" key="1">
    <citation type="submission" date="2016-06" db="UniProtKB">
        <authorList>
            <consortium name="WormBaseParasite"/>
        </authorList>
    </citation>
    <scope>IDENTIFICATION</scope>
</reference>
<protein>
    <submittedName>
        <fullName evidence="6">ClpB_D2-small domain-containing protein</fullName>
    </submittedName>
</protein>
<dbReference type="GO" id="GO:0005524">
    <property type="term" value="F:ATP binding"/>
    <property type="evidence" value="ECO:0007669"/>
    <property type="project" value="UniProtKB-KW"/>
</dbReference>
<organism evidence="6">
    <name type="scientific">Soboliphyme baturini</name>
    <dbReference type="NCBI Taxonomy" id="241478"/>
    <lineage>
        <taxon>Eukaryota</taxon>
        <taxon>Metazoa</taxon>
        <taxon>Ecdysozoa</taxon>
        <taxon>Nematoda</taxon>
        <taxon>Enoplea</taxon>
        <taxon>Dorylaimia</taxon>
        <taxon>Dioctophymatida</taxon>
        <taxon>Dioctophymatoidea</taxon>
        <taxon>Soboliphymatidae</taxon>
        <taxon>Soboliphyme</taxon>
    </lineage>
</organism>
<keyword evidence="5" id="KW-1185">Reference proteome</keyword>
<dbReference type="PANTHER" id="PTHR11638:SF93">
    <property type="entry name" value="MITOCHONDRIAL DISAGGREGASE"/>
    <property type="match status" value="1"/>
</dbReference>
<dbReference type="SUPFAM" id="SSF52540">
    <property type="entry name" value="P-loop containing nucleoside triphosphate hydrolases"/>
    <property type="match status" value="1"/>
</dbReference>
<dbReference type="Gene3D" id="1.10.8.60">
    <property type="match status" value="1"/>
</dbReference>
<dbReference type="InterPro" id="IPR050130">
    <property type="entry name" value="ClpA_ClpB"/>
</dbReference>
<proteinExistence type="predicted"/>
<evidence type="ECO:0000313" key="6">
    <source>
        <dbReference type="WBParaSite" id="SBAD_0000572301-mRNA-1"/>
    </source>
</evidence>
<accession>A0A183IPF4</accession>
<dbReference type="Pfam" id="PF10431">
    <property type="entry name" value="ClpB_D2-small"/>
    <property type="match status" value="1"/>
</dbReference>